<dbReference type="EMBL" id="JAFIQS010000001">
    <property type="protein sequence ID" value="KAG5173806.1"/>
    <property type="molecule type" value="Genomic_DNA"/>
</dbReference>
<reference evidence="2" key="1">
    <citation type="submission" date="2021-02" db="EMBL/GenBank/DDBJ databases">
        <title>Psilocybe cubensis genome.</title>
        <authorList>
            <person name="Mckernan K.J."/>
            <person name="Crawford S."/>
            <person name="Trippe A."/>
            <person name="Kane L.T."/>
            <person name="Mclaughlin S."/>
        </authorList>
    </citation>
    <scope>NUCLEOTIDE SEQUENCE [LARGE SCALE GENOMIC DNA]</scope>
    <source>
        <strain evidence="2">MGC-MH-2018</strain>
    </source>
</reference>
<accession>A0A8H7Y9I4</accession>
<evidence type="ECO:0000259" key="1">
    <source>
        <dbReference type="Pfam" id="PF13302"/>
    </source>
</evidence>
<comment type="caution">
    <text evidence="2">The sequence shown here is derived from an EMBL/GenBank/DDBJ whole genome shotgun (WGS) entry which is preliminary data.</text>
</comment>
<organism evidence="2">
    <name type="scientific">Psilocybe cubensis</name>
    <name type="common">Psychedelic mushroom</name>
    <name type="synonym">Stropharia cubensis</name>
    <dbReference type="NCBI Taxonomy" id="181762"/>
    <lineage>
        <taxon>Eukaryota</taxon>
        <taxon>Fungi</taxon>
        <taxon>Dikarya</taxon>
        <taxon>Basidiomycota</taxon>
        <taxon>Agaricomycotina</taxon>
        <taxon>Agaricomycetes</taxon>
        <taxon>Agaricomycetidae</taxon>
        <taxon>Agaricales</taxon>
        <taxon>Agaricineae</taxon>
        <taxon>Strophariaceae</taxon>
        <taxon>Psilocybe</taxon>
    </lineage>
</organism>
<feature type="domain" description="N-acetyltransferase" evidence="1">
    <location>
        <begin position="29"/>
        <end position="220"/>
    </location>
</feature>
<dbReference type="InterPro" id="IPR000182">
    <property type="entry name" value="GNAT_dom"/>
</dbReference>
<dbReference type="GO" id="GO:0016747">
    <property type="term" value="F:acyltransferase activity, transferring groups other than amino-acyl groups"/>
    <property type="evidence" value="ECO:0007669"/>
    <property type="project" value="InterPro"/>
</dbReference>
<sequence>MSNPLPFPLQRNPVNNEIVLPLRKHKNIVLTPTRQEDSAPLVEYFNDVRVYHWLASPPRPFLKGKLPKHAEELLGNLKALFDVALSQLEEVELGNSPTSRLYDGAPVGCIRELQEDGSDLLIGIIKIRRDNFGEHLHTDSTNWENKIKNEMENTKLERATDQDTKGSLAPSHHNKGIMTDAVDTLLQDWAVPHMAVRRVIVGAFSENIASIKMFEKNGFRRTRFIESYREVRGEMRNLQLLEREYDIEES</sequence>
<gene>
    <name evidence="2" type="ORF">JR316_000463</name>
</gene>
<dbReference type="Pfam" id="PF13302">
    <property type="entry name" value="Acetyltransf_3"/>
    <property type="match status" value="1"/>
</dbReference>
<protein>
    <recommendedName>
        <fullName evidence="1">N-acetyltransferase domain-containing protein</fullName>
    </recommendedName>
</protein>
<dbReference type="AlphaFoldDB" id="A0A8H7Y9I4"/>
<name>A0A8H7Y9I4_PSICU</name>
<dbReference type="InterPro" id="IPR016181">
    <property type="entry name" value="Acyl_CoA_acyltransferase"/>
</dbReference>
<dbReference type="Gene3D" id="3.40.630.30">
    <property type="match status" value="1"/>
</dbReference>
<dbReference type="SUPFAM" id="SSF55729">
    <property type="entry name" value="Acyl-CoA N-acyltransferases (Nat)"/>
    <property type="match status" value="1"/>
</dbReference>
<dbReference type="PANTHER" id="PTHR43328:SF1">
    <property type="entry name" value="N-ACETYLTRANSFERASE DOMAIN-CONTAINING PROTEIN"/>
    <property type="match status" value="1"/>
</dbReference>
<dbReference type="OrthoDB" id="630895at2759"/>
<evidence type="ECO:0000313" key="2">
    <source>
        <dbReference type="EMBL" id="KAG5173806.1"/>
    </source>
</evidence>
<proteinExistence type="predicted"/>
<dbReference type="PANTHER" id="PTHR43328">
    <property type="entry name" value="ACETYLTRANSFERASE-RELATED"/>
    <property type="match status" value="1"/>
</dbReference>